<gene>
    <name evidence="5" type="primary">pafA</name>
    <name evidence="5" type="ORF">WKR92_03355</name>
</gene>
<dbReference type="PANTHER" id="PTHR10151">
    <property type="entry name" value="ECTONUCLEOTIDE PYROPHOSPHATASE/PHOSPHODIESTERASE"/>
    <property type="match status" value="1"/>
</dbReference>
<dbReference type="InterPro" id="IPR002591">
    <property type="entry name" value="Phosphodiest/P_Trfase"/>
</dbReference>
<dbReference type="NCBIfam" id="NF042991">
    <property type="entry name" value="alk_phos_PafA"/>
    <property type="match status" value="1"/>
</dbReference>
<protein>
    <submittedName>
        <fullName evidence="5">Alkaline phosphatase PafA</fullName>
        <ecNumber evidence="5">3.1.3.1</ecNumber>
    </submittedName>
</protein>
<evidence type="ECO:0000256" key="4">
    <source>
        <dbReference type="SAM" id="SignalP"/>
    </source>
</evidence>
<organism evidence="5 6">
    <name type="scientific">Albibacterium profundi</name>
    <dbReference type="NCBI Taxonomy" id="3134906"/>
    <lineage>
        <taxon>Bacteria</taxon>
        <taxon>Pseudomonadati</taxon>
        <taxon>Bacteroidota</taxon>
        <taxon>Sphingobacteriia</taxon>
        <taxon>Sphingobacteriales</taxon>
        <taxon>Sphingobacteriaceae</taxon>
        <taxon>Albibacterium</taxon>
    </lineage>
</organism>
<keyword evidence="5" id="KW-0378">Hydrolase</keyword>
<dbReference type="PANTHER" id="PTHR10151:SF120">
    <property type="entry name" value="BIS(5'-ADENOSYL)-TRIPHOSPHATASE"/>
    <property type="match status" value="1"/>
</dbReference>
<reference evidence="5 6" key="1">
    <citation type="submission" date="2024-04" db="EMBL/GenBank/DDBJ databases">
        <title>Albibacterium profundi sp. nov., isolated from sediment of the Challenger Deep of Mariana Trench.</title>
        <authorList>
            <person name="Wang Y."/>
        </authorList>
    </citation>
    <scope>NUCLEOTIDE SEQUENCE [LARGE SCALE GENOMIC DNA]</scope>
    <source>
        <strain evidence="5 6">RHL897</strain>
    </source>
</reference>
<dbReference type="InterPro" id="IPR017850">
    <property type="entry name" value="Alkaline_phosphatase_core_sf"/>
</dbReference>
<evidence type="ECO:0000313" key="5">
    <source>
        <dbReference type="EMBL" id="MFB5944864.1"/>
    </source>
</evidence>
<dbReference type="PIRSF" id="PIRSF031924">
    <property type="entry name" value="Pi-irrepressible_AP"/>
    <property type="match status" value="1"/>
</dbReference>
<dbReference type="GO" id="GO:0004035">
    <property type="term" value="F:alkaline phosphatase activity"/>
    <property type="evidence" value="ECO:0007669"/>
    <property type="project" value="UniProtKB-EC"/>
</dbReference>
<feature type="chain" id="PRO_5046711847" evidence="4">
    <location>
        <begin position="24"/>
        <end position="554"/>
    </location>
</feature>
<dbReference type="Proteomes" id="UP001580928">
    <property type="component" value="Unassembled WGS sequence"/>
</dbReference>
<dbReference type="InterPro" id="IPR026263">
    <property type="entry name" value="Alkaline_phosphatase_prok"/>
</dbReference>
<dbReference type="Gene3D" id="3.40.720.10">
    <property type="entry name" value="Alkaline Phosphatase, subunit A"/>
    <property type="match status" value="1"/>
</dbReference>
<dbReference type="Pfam" id="PF01663">
    <property type="entry name" value="Phosphodiest"/>
    <property type="match status" value="1"/>
</dbReference>
<proteinExistence type="predicted"/>
<keyword evidence="1" id="KW-0597">Phosphoprotein</keyword>
<evidence type="ECO:0000256" key="2">
    <source>
        <dbReference type="ARBA" id="ARBA00022723"/>
    </source>
</evidence>
<dbReference type="RefSeq" id="WP_375556423.1">
    <property type="nucleotide sequence ID" value="NZ_JBBVGT010000002.1"/>
</dbReference>
<accession>A0ABV5CBE0</accession>
<dbReference type="EMBL" id="JBBVGT010000002">
    <property type="protein sequence ID" value="MFB5944864.1"/>
    <property type="molecule type" value="Genomic_DNA"/>
</dbReference>
<keyword evidence="3 4" id="KW-0732">Signal</keyword>
<name>A0ABV5CBE0_9SPHI</name>
<dbReference type="CDD" id="cd16016">
    <property type="entry name" value="AP-SPAP"/>
    <property type="match status" value="1"/>
</dbReference>
<sequence>MKKQLIWCSALIVFILISLTSYAQRKRTDQTLDRPKLVVGIVVDQMRWDYLYRYYERYGEGGFKRMLNEGFSANNTNIDYVPTVTAIGHTTVYTGSVPSIHGIAGNNFIIQATGEQMYCSEDKSVQTVGSTSDAGEMSPRNLLASTITDELKLATNFRSKVIGVAIKDRGSIFPAGHAADAAYWFDGKTGNFITSTYYMKELPAWVNEFNKAAWVEKLMDKGWETLYPIDTYVQSSADDNEYEGEFKGTDKPTLPLNTANLYKEQGPGMISSTPFGNTLSIEMAKAAIDNEDLGNHEVTDFLALSLSSTDYIGHRFGPNAIEVEDTYLRLDKELEEFLNYLDKQVGEGEYTVFLTADHGGAHNVSFMQDNRFPSGTFSSGQIEKELNNVLQEKFSEEELVISLSNYQVHFNSPLINERGLDKEELKSVAIDFLKKQEGVSYVVDMEKAASSAVPALIRERIVNGYHYKRSGSIQIILNPAWYGHGSKRPTGTSHSAWNPYDSHIPLIFMGWGIEQGKTSRPTHMTDVAPTIAALLNIQTPNGTIGEPILEAMKN</sequence>
<comment type="caution">
    <text evidence="5">The sequence shown here is derived from an EMBL/GenBank/DDBJ whole genome shotgun (WGS) entry which is preliminary data.</text>
</comment>
<evidence type="ECO:0000256" key="1">
    <source>
        <dbReference type="ARBA" id="ARBA00022553"/>
    </source>
</evidence>
<dbReference type="EC" id="3.1.3.1" evidence="5"/>
<feature type="signal peptide" evidence="4">
    <location>
        <begin position="1"/>
        <end position="23"/>
    </location>
</feature>
<dbReference type="Gene3D" id="3.30.1360.150">
    <property type="match status" value="1"/>
</dbReference>
<evidence type="ECO:0000256" key="3">
    <source>
        <dbReference type="ARBA" id="ARBA00022729"/>
    </source>
</evidence>
<keyword evidence="2" id="KW-0479">Metal-binding</keyword>
<evidence type="ECO:0000313" key="6">
    <source>
        <dbReference type="Proteomes" id="UP001580928"/>
    </source>
</evidence>
<dbReference type="SUPFAM" id="SSF53649">
    <property type="entry name" value="Alkaline phosphatase-like"/>
    <property type="match status" value="1"/>
</dbReference>
<keyword evidence="6" id="KW-1185">Reference proteome</keyword>